<feature type="compositionally biased region" description="Polar residues" evidence="1">
    <location>
        <begin position="105"/>
        <end position="128"/>
    </location>
</feature>
<comment type="caution">
    <text evidence="2">The sequence shown here is derived from an EMBL/GenBank/DDBJ whole genome shotgun (WGS) entry which is preliminary data.</text>
</comment>
<feature type="compositionally biased region" description="Pro residues" evidence="1">
    <location>
        <begin position="132"/>
        <end position="145"/>
    </location>
</feature>
<evidence type="ECO:0000313" key="3">
    <source>
        <dbReference type="Proteomes" id="UP000077521"/>
    </source>
</evidence>
<reference evidence="2" key="2">
    <citation type="journal article" date="2019" name="IMA Fungus">
        <title>Genome sequencing and comparison of five Tilletia species to identify candidate genes for the detection of regulated species infecting wheat.</title>
        <authorList>
            <person name="Nguyen H.D.T."/>
            <person name="Sultana T."/>
            <person name="Kesanakurti P."/>
            <person name="Hambleton S."/>
        </authorList>
    </citation>
    <scope>NUCLEOTIDE SEQUENCE</scope>
    <source>
        <strain evidence="2">DAOMC 236416</strain>
    </source>
</reference>
<sequence length="712" mass="77629">MSDSDLEFSDKEVFAPNARLQDARTSLADLLRPPPPALPLFQHGNHLPHRRPLPQVSGLRGHPNPPPPPRRAPALTPSASKYTSVLSTHLPSSFYTNSSAAVLQPVSHRTPSQPSSLSAKVPLRTSTATSPQPEPPRPIRTPPSTPAKRRRIVSPAVEAARAEAKSRNPLSLQGSTLAERDVALEGVASLIALNNFDIVAVQTDSRPVILSWRCRCCHSSYSQPTGVVCNLSKHSKHCHHRDQPKTPGFLPWTQSQTTARSRSPPNARDRTPDMAPGPIHAGTSQSAEVEEERPEPENAASSFEPAPVEEQHSSPENGPAGLDTLKTLDSKFSLFIQDHAISDKVTRLGLLAVWMDDTFQESVICLDVVSFDNKGRRADNIAATLIRLGIIHQWSGLVVARPSNTTLLVLSALRSVCTSDDRIPASERNRFKNIQHVTTLQSHLEGVLSSGGFGSLAVLCNRMRVAGKQDSDCPSPTPASGCPAPSDIRCPRLLDHRPGLLLEAWLLSAAVHANEPISSLSRHPTVRFLKVVDQTMSQIRAGLVADCDTSFVLEDWQTSVKAYPNISRTISDGESTVMVEAGLSSELAHLRRNLDNGGGVSRLTRLFRDPPSCPQTIQQEETVLTHILLRALDQFGDKSRQSARDKEIATFLSGVQRSEGDNVAATLRTTIDWWKTNAKSFPRLALVARCILSLPAGLTEAADRALREHQYK</sequence>
<organism evidence="2 3">
    <name type="scientific">Tilletia indica</name>
    <dbReference type="NCBI Taxonomy" id="43049"/>
    <lineage>
        <taxon>Eukaryota</taxon>
        <taxon>Fungi</taxon>
        <taxon>Dikarya</taxon>
        <taxon>Basidiomycota</taxon>
        <taxon>Ustilaginomycotina</taxon>
        <taxon>Exobasidiomycetes</taxon>
        <taxon>Tilletiales</taxon>
        <taxon>Tilletiaceae</taxon>
        <taxon>Tilletia</taxon>
    </lineage>
</organism>
<proteinExistence type="predicted"/>
<gene>
    <name evidence="2" type="ORF">A4X13_0g7140</name>
</gene>
<name>A0A177TKN3_9BASI</name>
<dbReference type="AlphaFoldDB" id="A0A177TKN3"/>
<accession>A0A177TKN3</accession>
<reference evidence="2" key="1">
    <citation type="submission" date="2016-04" db="EMBL/GenBank/DDBJ databases">
        <authorList>
            <person name="Nguyen H.D."/>
            <person name="Samba Siva P."/>
            <person name="Cullis J."/>
            <person name="Levesque C.A."/>
            <person name="Hambleton S."/>
        </authorList>
    </citation>
    <scope>NUCLEOTIDE SEQUENCE</scope>
    <source>
        <strain evidence="2">DAOMC 236416</strain>
    </source>
</reference>
<evidence type="ECO:0000256" key="1">
    <source>
        <dbReference type="SAM" id="MobiDB-lite"/>
    </source>
</evidence>
<feature type="region of interest" description="Disordered" evidence="1">
    <location>
        <begin position="105"/>
        <end position="169"/>
    </location>
</feature>
<dbReference type="Proteomes" id="UP000077521">
    <property type="component" value="Unassembled WGS sequence"/>
</dbReference>
<keyword evidence="3" id="KW-1185">Reference proteome</keyword>
<dbReference type="EMBL" id="LWDF02000809">
    <property type="protein sequence ID" value="KAE8242475.1"/>
    <property type="molecule type" value="Genomic_DNA"/>
</dbReference>
<feature type="compositionally biased region" description="Polar residues" evidence="1">
    <location>
        <begin position="252"/>
        <end position="264"/>
    </location>
</feature>
<feature type="region of interest" description="Disordered" evidence="1">
    <location>
        <begin position="237"/>
        <end position="323"/>
    </location>
</feature>
<feature type="region of interest" description="Disordered" evidence="1">
    <location>
        <begin position="25"/>
        <end position="76"/>
    </location>
</feature>
<protein>
    <submittedName>
        <fullName evidence="2">Uncharacterized protein</fullName>
    </submittedName>
</protein>
<evidence type="ECO:0000313" key="2">
    <source>
        <dbReference type="EMBL" id="KAE8242475.1"/>
    </source>
</evidence>